<feature type="region of interest" description="Disordered" evidence="1">
    <location>
        <begin position="663"/>
        <end position="695"/>
    </location>
</feature>
<dbReference type="OrthoDB" id="1668230at2759"/>
<evidence type="ECO:0000259" key="2">
    <source>
        <dbReference type="PROSITE" id="PS50086"/>
    </source>
</evidence>
<sequence length="695" mass="74917">MQAPSLNPPSPASTSVSSPTPPPHSDSNAGTRGEQDTEALLRRAFPPHRGAPPPSPLFVRTLCQQLGSIPPDLRRDIWPLLLLGLDAYDADVATAPSAIVQGFSGKEEGATAGAKVGPQSGSKSSPVDGPSRGLVALCSDDAEPFSLAQALEDVPLDLPNQRVVEIDALRTRSELPLFKSPGVQAMIERVLTLYCKLQGISYKQGLNEVLAPFVQVVMGREGGGDGEGRRPDRLGEGRKGEGVGEEAGGALQEEGEGDGGDRLGQGCPPSSPPSLLIYRCFARFLHLLLGNLYSDEDFHLLQALFLLFRLLLLYHCPRLSLRLDACGLPPELYLTPWVLTLLARSLDMPTTLALWDHYLLEQDPLLHHFLLLALLRRHRSSLLAAPVDLLPETLASLSFSGSAHVASLVAEAKALRAQTPDSYCRRLARVSRTNVDAASLSALLLDLNAVPTVTLTAQEALEGVLDVLGYGEEEEEEGGEEEEEEEKTGVEERREEEGGEGKDAPLLYLPNHLAGPGSETGKTHGRAAEFRVHRQLPSGRLAGAFLVLAGGEVLLGTEVPASAVGRAGWVYVLFRRDIRWLTQVTKKKKAQHSIRLHFRREGNGERGREGGREGGRERPRGLSGSLSSTVGMGQGGREGWREETDVLEVFSREYPSIVEELRRMVIEAQDEDEGGSEGGTEEGKEGGPGPGEEGE</sequence>
<dbReference type="GO" id="GO:0099041">
    <property type="term" value="P:vesicle tethering to Golgi"/>
    <property type="evidence" value="ECO:0007669"/>
    <property type="project" value="TreeGrafter"/>
</dbReference>
<feature type="region of interest" description="Disordered" evidence="1">
    <location>
        <begin position="598"/>
        <end position="640"/>
    </location>
</feature>
<feature type="region of interest" description="Disordered" evidence="1">
    <location>
        <begin position="221"/>
        <end position="265"/>
    </location>
</feature>
<dbReference type="SUPFAM" id="SSF47923">
    <property type="entry name" value="Ypt/Rab-GAP domain of gyp1p"/>
    <property type="match status" value="2"/>
</dbReference>
<evidence type="ECO:0000313" key="4">
    <source>
        <dbReference type="Proteomes" id="UP000355283"/>
    </source>
</evidence>
<evidence type="ECO:0000313" key="3">
    <source>
        <dbReference type="EMBL" id="TFJ80648.1"/>
    </source>
</evidence>
<dbReference type="AlphaFoldDB" id="A0A4D9CVJ0"/>
<feature type="compositionally biased region" description="Pro residues" evidence="1">
    <location>
        <begin position="1"/>
        <end position="11"/>
    </location>
</feature>
<dbReference type="InterPro" id="IPR000195">
    <property type="entry name" value="Rab-GAP-TBC_dom"/>
</dbReference>
<dbReference type="Pfam" id="PF00566">
    <property type="entry name" value="RabGAP-TBC"/>
    <property type="match status" value="1"/>
</dbReference>
<feature type="domain" description="Rab-GAP TBC" evidence="2">
    <location>
        <begin position="68"/>
        <end position="362"/>
    </location>
</feature>
<dbReference type="EMBL" id="SDOX01000159">
    <property type="protein sequence ID" value="TFJ80648.1"/>
    <property type="molecule type" value="Genomic_DNA"/>
</dbReference>
<protein>
    <recommendedName>
        <fullName evidence="2">Rab-GAP TBC domain-containing protein</fullName>
    </recommendedName>
</protein>
<feature type="region of interest" description="Disordered" evidence="1">
    <location>
        <begin position="1"/>
        <end position="56"/>
    </location>
</feature>
<proteinExistence type="predicted"/>
<dbReference type="Gene3D" id="1.10.472.80">
    <property type="entry name" value="Ypt/Rab-GAP domain of gyp1p, domain 3"/>
    <property type="match status" value="1"/>
</dbReference>
<dbReference type="PANTHER" id="PTHR13297:SF5">
    <property type="entry name" value="TBC1 DOMAIN FAMILY MEMBER 23"/>
    <property type="match status" value="1"/>
</dbReference>
<accession>A0A4D9CVJ0</accession>
<dbReference type="SMART" id="SM00164">
    <property type="entry name" value="TBC"/>
    <property type="match status" value="1"/>
</dbReference>
<dbReference type="Proteomes" id="UP000355283">
    <property type="component" value="Unassembled WGS sequence"/>
</dbReference>
<keyword evidence="4" id="KW-1185">Reference proteome</keyword>
<gene>
    <name evidence="3" type="ORF">NSK_008074</name>
</gene>
<name>A0A4D9CVJ0_9STRA</name>
<organism evidence="3 4">
    <name type="scientific">Nannochloropsis salina CCMP1776</name>
    <dbReference type="NCBI Taxonomy" id="1027361"/>
    <lineage>
        <taxon>Eukaryota</taxon>
        <taxon>Sar</taxon>
        <taxon>Stramenopiles</taxon>
        <taxon>Ochrophyta</taxon>
        <taxon>Eustigmatophyceae</taxon>
        <taxon>Eustigmatales</taxon>
        <taxon>Monodopsidaceae</taxon>
        <taxon>Microchloropsis</taxon>
        <taxon>Microchloropsis salina</taxon>
    </lineage>
</organism>
<comment type="caution">
    <text evidence="3">The sequence shown here is derived from an EMBL/GenBank/DDBJ whole genome shotgun (WGS) entry which is preliminary data.</text>
</comment>
<dbReference type="GO" id="GO:0005829">
    <property type="term" value="C:cytosol"/>
    <property type="evidence" value="ECO:0007669"/>
    <property type="project" value="GOC"/>
</dbReference>
<dbReference type="GO" id="GO:0042147">
    <property type="term" value="P:retrograde transport, endosome to Golgi"/>
    <property type="evidence" value="ECO:0007669"/>
    <property type="project" value="InterPro"/>
</dbReference>
<feature type="compositionally biased region" description="Gly residues" evidence="1">
    <location>
        <begin position="686"/>
        <end position="695"/>
    </location>
</feature>
<feature type="compositionally biased region" description="Basic and acidic residues" evidence="1">
    <location>
        <begin position="222"/>
        <end position="242"/>
    </location>
</feature>
<feature type="region of interest" description="Disordered" evidence="1">
    <location>
        <begin position="471"/>
        <end position="507"/>
    </location>
</feature>
<evidence type="ECO:0000256" key="1">
    <source>
        <dbReference type="SAM" id="MobiDB-lite"/>
    </source>
</evidence>
<dbReference type="GO" id="GO:0005802">
    <property type="term" value="C:trans-Golgi network"/>
    <property type="evidence" value="ECO:0007669"/>
    <property type="project" value="TreeGrafter"/>
</dbReference>
<dbReference type="Gene3D" id="1.10.8.270">
    <property type="entry name" value="putative rabgap domain of human tbc1 domain family member 14 like domains"/>
    <property type="match status" value="1"/>
</dbReference>
<feature type="compositionally biased region" description="Basic and acidic residues" evidence="1">
    <location>
        <begin position="599"/>
        <end position="620"/>
    </location>
</feature>
<feature type="compositionally biased region" description="Basic and acidic residues" evidence="1">
    <location>
        <begin position="487"/>
        <end position="503"/>
    </location>
</feature>
<dbReference type="PROSITE" id="PS50086">
    <property type="entry name" value="TBC_RABGAP"/>
    <property type="match status" value="1"/>
</dbReference>
<dbReference type="InterPro" id="IPR039755">
    <property type="entry name" value="TBC1D23"/>
</dbReference>
<reference evidence="3 4" key="1">
    <citation type="submission" date="2019-01" db="EMBL/GenBank/DDBJ databases">
        <title>Nuclear Genome Assembly of the Microalgal Biofuel strain Nannochloropsis salina CCMP1776.</title>
        <authorList>
            <person name="Hovde B."/>
        </authorList>
    </citation>
    <scope>NUCLEOTIDE SEQUENCE [LARGE SCALE GENOMIC DNA]</scope>
    <source>
        <strain evidence="3 4">CCMP1776</strain>
    </source>
</reference>
<feature type="compositionally biased region" description="Acidic residues" evidence="1">
    <location>
        <begin position="471"/>
        <end position="486"/>
    </location>
</feature>
<dbReference type="PANTHER" id="PTHR13297">
    <property type="entry name" value="TBC1 DOMAIN FAMILY MEMBER 23-RELATED"/>
    <property type="match status" value="1"/>
</dbReference>
<dbReference type="InterPro" id="IPR035969">
    <property type="entry name" value="Rab-GAP_TBC_sf"/>
</dbReference>
<feature type="region of interest" description="Disordered" evidence="1">
    <location>
        <begin position="109"/>
        <end position="128"/>
    </location>
</feature>